<protein>
    <submittedName>
        <fullName evidence="3">Methyltransferase type 12</fullName>
    </submittedName>
</protein>
<accession>A0A2A2D2G2</accession>
<sequence length="378" mass="42449">MPPVPPWGCSRPSAGSERRRSGTTSNVTTRAEHIATLRPGYQQDLASGTGRFFEPRQEVCPWCGSNRLRERLRTTDLLQHKPGTFVIDRCLTCGHHFQNPRLSEQGLEFYYRDCYDGIGREHAEKLLGASGSRQHHRAAAESMRHLVDPERWLDVGTGYGYFPEAARQVFPKTTFHGLDQGEGVTFAEAEGRIDQALRGLFTHLAPSRAGQYDVVSMHHYLEHTPDPRAELRAARTALAPGGLLQIEVPDPESAYSRMLGRWWLPWFQPQHLHLMPCRNLREALGDAGFTVVNVERRVPHRPVDLAAAVALRLSHLMPRDDAPWHPRPPSTTARRVRKLARTGGLPAVVAAYALDLSFGPVARRTSFSNAYRLLARRG</sequence>
<evidence type="ECO:0000256" key="2">
    <source>
        <dbReference type="SAM" id="MobiDB-lite"/>
    </source>
</evidence>
<reference evidence="3 4" key="1">
    <citation type="submission" date="2017-08" db="EMBL/GenBank/DDBJ databases">
        <title>Genome sequence of Streptomyces albireticuli NRRL B-1670.</title>
        <authorList>
            <person name="Graham D.E."/>
            <person name="Mahan K.M."/>
            <person name="Klingeman D.M."/>
            <person name="Hettich R.L."/>
            <person name="Parry R.J."/>
            <person name="Spain J.C."/>
        </authorList>
    </citation>
    <scope>NUCLEOTIDE SEQUENCE [LARGE SCALE GENOMIC DNA]</scope>
    <source>
        <strain evidence="3 4">NRRL B-1670</strain>
    </source>
</reference>
<dbReference type="InterPro" id="IPR029063">
    <property type="entry name" value="SAM-dependent_MTases_sf"/>
</dbReference>
<dbReference type="GO" id="GO:0017000">
    <property type="term" value="P:antibiotic biosynthetic process"/>
    <property type="evidence" value="ECO:0007669"/>
    <property type="project" value="UniProtKB-ARBA"/>
</dbReference>
<evidence type="ECO:0000256" key="1">
    <source>
        <dbReference type="ARBA" id="ARBA00022679"/>
    </source>
</evidence>
<feature type="region of interest" description="Disordered" evidence="2">
    <location>
        <begin position="1"/>
        <end position="28"/>
    </location>
</feature>
<comment type="caution">
    <text evidence="3">The sequence shown here is derived from an EMBL/GenBank/DDBJ whole genome shotgun (WGS) entry which is preliminary data.</text>
</comment>
<dbReference type="PANTHER" id="PTHR43861:SF3">
    <property type="entry name" value="PUTATIVE (AFU_ORTHOLOGUE AFUA_2G14390)-RELATED"/>
    <property type="match status" value="1"/>
</dbReference>
<evidence type="ECO:0000313" key="3">
    <source>
        <dbReference type="EMBL" id="PAU45520.1"/>
    </source>
</evidence>
<evidence type="ECO:0000313" key="4">
    <source>
        <dbReference type="Proteomes" id="UP000218944"/>
    </source>
</evidence>
<dbReference type="PANTHER" id="PTHR43861">
    <property type="entry name" value="TRANS-ACONITATE 2-METHYLTRANSFERASE-RELATED"/>
    <property type="match status" value="1"/>
</dbReference>
<dbReference type="AlphaFoldDB" id="A0A2A2D2G2"/>
<proteinExistence type="predicted"/>
<dbReference type="GO" id="GO:0032259">
    <property type="term" value="P:methylation"/>
    <property type="evidence" value="ECO:0007669"/>
    <property type="project" value="UniProtKB-KW"/>
</dbReference>
<dbReference type="GO" id="GO:0008168">
    <property type="term" value="F:methyltransferase activity"/>
    <property type="evidence" value="ECO:0007669"/>
    <property type="project" value="UniProtKB-KW"/>
</dbReference>
<name>A0A2A2D2G2_9ACTN</name>
<dbReference type="Proteomes" id="UP000218944">
    <property type="component" value="Unassembled WGS sequence"/>
</dbReference>
<dbReference type="Gene3D" id="3.40.50.150">
    <property type="entry name" value="Vaccinia Virus protein VP39"/>
    <property type="match status" value="1"/>
</dbReference>
<dbReference type="EMBL" id="NSJV01000558">
    <property type="protein sequence ID" value="PAU45520.1"/>
    <property type="molecule type" value="Genomic_DNA"/>
</dbReference>
<dbReference type="CDD" id="cd02440">
    <property type="entry name" value="AdoMet_MTases"/>
    <property type="match status" value="1"/>
</dbReference>
<keyword evidence="4" id="KW-1185">Reference proteome</keyword>
<gene>
    <name evidence="3" type="ORF">CK936_28800</name>
</gene>
<keyword evidence="1 3" id="KW-0808">Transferase</keyword>
<dbReference type="SUPFAM" id="SSF53335">
    <property type="entry name" value="S-adenosyl-L-methionine-dependent methyltransferases"/>
    <property type="match status" value="1"/>
</dbReference>
<dbReference type="Pfam" id="PF13489">
    <property type="entry name" value="Methyltransf_23"/>
    <property type="match status" value="1"/>
</dbReference>
<organism evidence="3 4">
    <name type="scientific">Streptomyces albireticuli</name>
    <dbReference type="NCBI Taxonomy" id="1940"/>
    <lineage>
        <taxon>Bacteria</taxon>
        <taxon>Bacillati</taxon>
        <taxon>Actinomycetota</taxon>
        <taxon>Actinomycetes</taxon>
        <taxon>Kitasatosporales</taxon>
        <taxon>Streptomycetaceae</taxon>
        <taxon>Streptomyces</taxon>
    </lineage>
</organism>
<keyword evidence="3" id="KW-0489">Methyltransferase</keyword>